<dbReference type="SUPFAM" id="SSF101936">
    <property type="entry name" value="DNA-binding pseudobarrel domain"/>
    <property type="match status" value="1"/>
</dbReference>
<evidence type="ECO:0000313" key="12">
    <source>
        <dbReference type="Proteomes" id="UP000595140"/>
    </source>
</evidence>
<dbReference type="EMBL" id="OOIL02006555">
    <property type="protein sequence ID" value="VFQ97611.1"/>
    <property type="molecule type" value="Genomic_DNA"/>
</dbReference>
<dbReference type="GO" id="GO:0003677">
    <property type="term" value="F:DNA binding"/>
    <property type="evidence" value="ECO:0007669"/>
    <property type="project" value="UniProtKB-KW"/>
</dbReference>
<dbReference type="GO" id="GO:0006508">
    <property type="term" value="P:proteolysis"/>
    <property type="evidence" value="ECO:0007669"/>
    <property type="project" value="UniProtKB-KW"/>
</dbReference>
<evidence type="ECO:0000256" key="1">
    <source>
        <dbReference type="ARBA" id="ARBA00004123"/>
    </source>
</evidence>
<proteinExistence type="inferred from homology"/>
<evidence type="ECO:0000259" key="10">
    <source>
        <dbReference type="PROSITE" id="PS50863"/>
    </source>
</evidence>
<dbReference type="InterPro" id="IPR003340">
    <property type="entry name" value="B3_DNA-bd"/>
</dbReference>
<evidence type="ECO:0000256" key="8">
    <source>
        <dbReference type="ARBA" id="ARBA00023242"/>
    </source>
</evidence>
<feature type="domain" description="TF-B3" evidence="10">
    <location>
        <begin position="671"/>
        <end position="713"/>
    </location>
</feature>
<evidence type="ECO:0000256" key="2">
    <source>
        <dbReference type="ARBA" id="ARBA00005234"/>
    </source>
</evidence>
<evidence type="ECO:0000313" key="11">
    <source>
        <dbReference type="EMBL" id="VFQ97611.1"/>
    </source>
</evidence>
<reference evidence="11 12" key="1">
    <citation type="submission" date="2018-04" db="EMBL/GenBank/DDBJ databases">
        <authorList>
            <person name="Vogel A."/>
        </authorList>
    </citation>
    <scope>NUCLEOTIDE SEQUENCE [LARGE SCALE GENOMIC DNA]</scope>
</reference>
<comment type="subcellular location">
    <subcellularLocation>
        <location evidence="1">Nucleus</location>
    </subcellularLocation>
</comment>
<dbReference type="AlphaFoldDB" id="A0A484N8C0"/>
<comment type="similarity">
    <text evidence="2">Belongs to the peptidase C48 family.</text>
</comment>
<keyword evidence="6" id="KW-0238">DNA-binding</keyword>
<feature type="compositionally biased region" description="Low complexity" evidence="9">
    <location>
        <begin position="126"/>
        <end position="151"/>
    </location>
</feature>
<keyword evidence="5" id="KW-0805">Transcription regulation</keyword>
<feature type="compositionally biased region" description="Basic and acidic residues" evidence="9">
    <location>
        <begin position="114"/>
        <end position="124"/>
    </location>
</feature>
<name>A0A484N8C0_9ASTE</name>
<feature type="compositionally biased region" description="Polar residues" evidence="9">
    <location>
        <begin position="255"/>
        <end position="265"/>
    </location>
</feature>
<organism evidence="11 12">
    <name type="scientific">Cuscuta campestris</name>
    <dbReference type="NCBI Taxonomy" id="132261"/>
    <lineage>
        <taxon>Eukaryota</taxon>
        <taxon>Viridiplantae</taxon>
        <taxon>Streptophyta</taxon>
        <taxon>Embryophyta</taxon>
        <taxon>Tracheophyta</taxon>
        <taxon>Spermatophyta</taxon>
        <taxon>Magnoliopsida</taxon>
        <taxon>eudicotyledons</taxon>
        <taxon>Gunneridae</taxon>
        <taxon>Pentapetalae</taxon>
        <taxon>asterids</taxon>
        <taxon>lamiids</taxon>
        <taxon>Solanales</taxon>
        <taxon>Convolvulaceae</taxon>
        <taxon>Cuscuteae</taxon>
        <taxon>Cuscuta</taxon>
        <taxon>Cuscuta subgen. Grammica</taxon>
        <taxon>Cuscuta sect. Cleistogrammica</taxon>
    </lineage>
</organism>
<dbReference type="CDD" id="cd10017">
    <property type="entry name" value="B3_DNA"/>
    <property type="match status" value="1"/>
</dbReference>
<dbReference type="Gene3D" id="2.40.330.10">
    <property type="entry name" value="DNA-binding pseudobarrel domain"/>
    <property type="match status" value="1"/>
</dbReference>
<evidence type="ECO:0000256" key="6">
    <source>
        <dbReference type="ARBA" id="ARBA00023125"/>
    </source>
</evidence>
<evidence type="ECO:0000256" key="4">
    <source>
        <dbReference type="ARBA" id="ARBA00022801"/>
    </source>
</evidence>
<dbReference type="InterPro" id="IPR038765">
    <property type="entry name" value="Papain-like_cys_pep_sf"/>
</dbReference>
<evidence type="ECO:0000256" key="3">
    <source>
        <dbReference type="ARBA" id="ARBA00022670"/>
    </source>
</evidence>
<dbReference type="OrthoDB" id="1093260at2759"/>
<dbReference type="PROSITE" id="PS50863">
    <property type="entry name" value="B3"/>
    <property type="match status" value="1"/>
</dbReference>
<dbReference type="SUPFAM" id="SSF54001">
    <property type="entry name" value="Cysteine proteinases"/>
    <property type="match status" value="1"/>
</dbReference>
<feature type="region of interest" description="Disordered" evidence="9">
    <location>
        <begin position="104"/>
        <end position="164"/>
    </location>
</feature>
<sequence length="715" mass="81406">MENTGASSGFQYKRRRILTQTQREEMENENQISAEVTPSVDGQSFLDAAEIESLKSILVPDKFEATAEWYLNFQPLETTKHPELDAFVDKLECRGEVHIPVERKRKARNVPSPTREDSEERNEHISSPQESQRSQSLRESPSRVSHSNIPNPSSPNPAKPSSNTFQELFDRMSKKIDNIAEEQRKRFEVLEKKVDALSTLINQKIVNKEPETTIMGDCEETEARNPSPDHKVSPNCPILDILQIVGEIEQEHENQPSTHSDSVLSLENRKAESTHETMGTEDATLMKPLHAMVEPSHEVMETHAAASMKTQQDKVVSPPKELGEEAEITDGIVYGKRVKKKSASLKSPYTADGRKKKKADELLSKPPTKSDLLEFKRFIVKAIKDDRPVQCYLDQHKEIQDFVKTFWTDLITPDFFVADTHLSEYLYVLRRRLCNDDGDSCIAPLEFNHYVNSYATDPEWPVLSGPLEKIVDGTYSEGPEAFKTKAWNKNTKYVYYLKGTESHWFCIKADFERCRLVVLDSLRRIISIEMMAGLLKDDLMGFKGIAGVREIGKHGFADWKFEYCTVPQQIDCDCGIFATAYQAIVISTLGSEIDYPIRIPDYDSDADDVTDDDDDVFVCKLEESHFRESSENLPLSDEFCEANGFVEGKTDVTLIGPNMQPVVCTLKIDCIGDGFLKRMWRYFVESNGLRIGDKLVMRPVGNNTFMVGVYRHHRR</sequence>
<accession>A0A484N8C0</accession>
<evidence type="ECO:0000256" key="5">
    <source>
        <dbReference type="ARBA" id="ARBA00023015"/>
    </source>
</evidence>
<gene>
    <name evidence="11" type="ORF">CCAM_LOCUS39387</name>
</gene>
<keyword evidence="4" id="KW-0378">Hydrolase</keyword>
<dbReference type="GO" id="GO:0008234">
    <property type="term" value="F:cysteine-type peptidase activity"/>
    <property type="evidence" value="ECO:0007669"/>
    <property type="project" value="InterPro"/>
</dbReference>
<dbReference type="InterPro" id="IPR003653">
    <property type="entry name" value="Peptidase_C48_C"/>
</dbReference>
<dbReference type="Proteomes" id="UP000595140">
    <property type="component" value="Unassembled WGS sequence"/>
</dbReference>
<dbReference type="Gene3D" id="3.40.395.10">
    <property type="entry name" value="Adenoviral Proteinase, Chain A"/>
    <property type="match status" value="1"/>
</dbReference>
<keyword evidence="3" id="KW-0645">Protease</keyword>
<keyword evidence="8" id="KW-0539">Nucleus</keyword>
<dbReference type="GO" id="GO:0005634">
    <property type="term" value="C:nucleus"/>
    <property type="evidence" value="ECO:0007669"/>
    <property type="project" value="UniProtKB-SubCell"/>
</dbReference>
<protein>
    <recommendedName>
        <fullName evidence="10">TF-B3 domain-containing protein</fullName>
    </recommendedName>
</protein>
<keyword evidence="12" id="KW-1185">Reference proteome</keyword>
<keyword evidence="7" id="KW-0804">Transcription</keyword>
<evidence type="ECO:0000256" key="9">
    <source>
        <dbReference type="SAM" id="MobiDB-lite"/>
    </source>
</evidence>
<dbReference type="InterPro" id="IPR015300">
    <property type="entry name" value="DNA-bd_pseudobarrel_sf"/>
</dbReference>
<dbReference type="Pfam" id="PF02902">
    <property type="entry name" value="Peptidase_C48"/>
    <property type="match status" value="1"/>
</dbReference>
<evidence type="ECO:0000256" key="7">
    <source>
        <dbReference type="ARBA" id="ARBA00023163"/>
    </source>
</evidence>
<feature type="region of interest" description="Disordered" evidence="9">
    <location>
        <begin position="251"/>
        <end position="280"/>
    </location>
</feature>